<dbReference type="Proteomes" id="UP000299102">
    <property type="component" value="Unassembled WGS sequence"/>
</dbReference>
<evidence type="ECO:0000313" key="3">
    <source>
        <dbReference type="Proteomes" id="UP000299102"/>
    </source>
</evidence>
<feature type="compositionally biased region" description="Gly residues" evidence="1">
    <location>
        <begin position="34"/>
        <end position="43"/>
    </location>
</feature>
<name>A0A4C1WPN6_EUMVA</name>
<dbReference type="EMBL" id="BGZK01000594">
    <property type="protein sequence ID" value="GBP52067.1"/>
    <property type="molecule type" value="Genomic_DNA"/>
</dbReference>
<dbReference type="AlphaFoldDB" id="A0A4C1WPN6"/>
<sequence>MPIPTRPDSFEIQIWNAAFTTMLALPWWRGGAGGGAGAGGGRADGSRPPTPPTERPSVVRAQHEPERDSAHHVYRAHHPHHVSGTTPRHFHYPSHGTSVILMHTIMLCAAAVSLLLGRIGRWSGREISRAALSLARSAQAERDNESCFFLTPSSILYPISTKETGNAFVTPLGSRDHRQRWLVIRAVGGLPSNQKVLSWNPDNNNERFAEVKLSHEFSEPHYAIDNVCIDDDTCYQPPTTIEPA</sequence>
<accession>A0A4C1WPN6</accession>
<protein>
    <submittedName>
        <fullName evidence="2">Uncharacterized protein</fullName>
    </submittedName>
</protein>
<proteinExistence type="predicted"/>
<dbReference type="OrthoDB" id="1737200at2759"/>
<feature type="region of interest" description="Disordered" evidence="1">
    <location>
        <begin position="34"/>
        <end position="68"/>
    </location>
</feature>
<keyword evidence="3" id="KW-1185">Reference proteome</keyword>
<evidence type="ECO:0000313" key="2">
    <source>
        <dbReference type="EMBL" id="GBP52067.1"/>
    </source>
</evidence>
<reference evidence="2 3" key="1">
    <citation type="journal article" date="2019" name="Commun. Biol.">
        <title>The bagworm genome reveals a unique fibroin gene that provides high tensile strength.</title>
        <authorList>
            <person name="Kono N."/>
            <person name="Nakamura H."/>
            <person name="Ohtoshi R."/>
            <person name="Tomita M."/>
            <person name="Numata K."/>
            <person name="Arakawa K."/>
        </authorList>
    </citation>
    <scope>NUCLEOTIDE SEQUENCE [LARGE SCALE GENOMIC DNA]</scope>
</reference>
<evidence type="ECO:0000256" key="1">
    <source>
        <dbReference type="SAM" id="MobiDB-lite"/>
    </source>
</evidence>
<gene>
    <name evidence="2" type="ORF">EVAR_97537_1</name>
</gene>
<comment type="caution">
    <text evidence="2">The sequence shown here is derived from an EMBL/GenBank/DDBJ whole genome shotgun (WGS) entry which is preliminary data.</text>
</comment>
<organism evidence="2 3">
    <name type="scientific">Eumeta variegata</name>
    <name type="common">Bagworm moth</name>
    <name type="synonym">Eumeta japonica</name>
    <dbReference type="NCBI Taxonomy" id="151549"/>
    <lineage>
        <taxon>Eukaryota</taxon>
        <taxon>Metazoa</taxon>
        <taxon>Ecdysozoa</taxon>
        <taxon>Arthropoda</taxon>
        <taxon>Hexapoda</taxon>
        <taxon>Insecta</taxon>
        <taxon>Pterygota</taxon>
        <taxon>Neoptera</taxon>
        <taxon>Endopterygota</taxon>
        <taxon>Lepidoptera</taxon>
        <taxon>Glossata</taxon>
        <taxon>Ditrysia</taxon>
        <taxon>Tineoidea</taxon>
        <taxon>Psychidae</taxon>
        <taxon>Oiketicinae</taxon>
        <taxon>Eumeta</taxon>
    </lineage>
</organism>